<reference evidence="2" key="1">
    <citation type="journal article" date="2023" name="Front. Plant Sci.">
        <title>Chromosomal-level genome assembly of Melastoma candidum provides insights into trichome evolution.</title>
        <authorList>
            <person name="Zhong Y."/>
            <person name="Wu W."/>
            <person name="Sun C."/>
            <person name="Zou P."/>
            <person name="Liu Y."/>
            <person name="Dai S."/>
            <person name="Zhou R."/>
        </authorList>
    </citation>
    <scope>NUCLEOTIDE SEQUENCE [LARGE SCALE GENOMIC DNA]</scope>
</reference>
<organism evidence="1 2">
    <name type="scientific">Melastoma candidum</name>
    <dbReference type="NCBI Taxonomy" id="119954"/>
    <lineage>
        <taxon>Eukaryota</taxon>
        <taxon>Viridiplantae</taxon>
        <taxon>Streptophyta</taxon>
        <taxon>Embryophyta</taxon>
        <taxon>Tracheophyta</taxon>
        <taxon>Spermatophyta</taxon>
        <taxon>Magnoliopsida</taxon>
        <taxon>eudicotyledons</taxon>
        <taxon>Gunneridae</taxon>
        <taxon>Pentapetalae</taxon>
        <taxon>rosids</taxon>
        <taxon>malvids</taxon>
        <taxon>Myrtales</taxon>
        <taxon>Melastomataceae</taxon>
        <taxon>Melastomatoideae</taxon>
        <taxon>Melastomateae</taxon>
        <taxon>Melastoma</taxon>
    </lineage>
</organism>
<evidence type="ECO:0000313" key="1">
    <source>
        <dbReference type="EMBL" id="KAI4311238.1"/>
    </source>
</evidence>
<name>A0ACB9LJH6_9MYRT</name>
<dbReference type="EMBL" id="CM042890">
    <property type="protein sequence ID" value="KAI4311238.1"/>
    <property type="molecule type" value="Genomic_DNA"/>
</dbReference>
<accession>A0ACB9LJH6</accession>
<proteinExistence type="predicted"/>
<protein>
    <submittedName>
        <fullName evidence="1">Uncharacterized protein</fullName>
    </submittedName>
</protein>
<sequence>MRAYTDMVTTIAVPIDNSDIIVSTSSASPSSSPFRFVKPRSPENPLHPGGGVVFGPKPRDWSIKNNRKEKHLATPSTARCHVENVFTTQVHAIVQVIKCK</sequence>
<dbReference type="Proteomes" id="UP001057402">
    <property type="component" value="Chromosome 11"/>
</dbReference>
<comment type="caution">
    <text evidence="1">The sequence shown here is derived from an EMBL/GenBank/DDBJ whole genome shotgun (WGS) entry which is preliminary data.</text>
</comment>
<keyword evidence="2" id="KW-1185">Reference proteome</keyword>
<gene>
    <name evidence="1" type="ORF">MLD38_036147</name>
</gene>
<evidence type="ECO:0000313" key="2">
    <source>
        <dbReference type="Proteomes" id="UP001057402"/>
    </source>
</evidence>